<evidence type="ECO:0000313" key="3">
    <source>
        <dbReference type="EMBL" id="RNL87227.1"/>
    </source>
</evidence>
<keyword evidence="4" id="KW-1185">Reference proteome</keyword>
<organism evidence="3 4">
    <name type="scientific">Sinomicrobium pectinilyticum</name>
    <dbReference type="NCBI Taxonomy" id="1084421"/>
    <lineage>
        <taxon>Bacteria</taxon>
        <taxon>Pseudomonadati</taxon>
        <taxon>Bacteroidota</taxon>
        <taxon>Flavobacteriia</taxon>
        <taxon>Flavobacteriales</taxon>
        <taxon>Flavobacteriaceae</taxon>
        <taxon>Sinomicrobium</taxon>
    </lineage>
</organism>
<feature type="transmembrane region" description="Helical" evidence="2">
    <location>
        <begin position="45"/>
        <end position="62"/>
    </location>
</feature>
<feature type="transmembrane region" description="Helical" evidence="2">
    <location>
        <begin position="230"/>
        <end position="248"/>
    </location>
</feature>
<dbReference type="RefSeq" id="WP_123215961.1">
    <property type="nucleotide sequence ID" value="NZ_RJTM01000072.1"/>
</dbReference>
<feature type="transmembrane region" description="Helical" evidence="2">
    <location>
        <begin position="17"/>
        <end position="38"/>
    </location>
</feature>
<keyword evidence="2" id="KW-0472">Membrane</keyword>
<reference evidence="3 4" key="1">
    <citation type="submission" date="2018-10" db="EMBL/GenBank/DDBJ databases">
        <title>Sinomicrobium pectinilyticum sp. nov., a pectinase-producing bacterium isolated from alkaline and saline soil, and emended description of the genus Sinomicrobium.</title>
        <authorList>
            <person name="Cheng B."/>
            <person name="Li C."/>
            <person name="Lai Q."/>
            <person name="Du M."/>
            <person name="Shao Z."/>
            <person name="Xu P."/>
            <person name="Yang C."/>
        </authorList>
    </citation>
    <scope>NUCLEOTIDE SEQUENCE [LARGE SCALE GENOMIC DNA]</scope>
    <source>
        <strain evidence="3 4">5DNS001</strain>
    </source>
</reference>
<dbReference type="OrthoDB" id="147125at2"/>
<dbReference type="EMBL" id="RJTM01000072">
    <property type="protein sequence ID" value="RNL87227.1"/>
    <property type="molecule type" value="Genomic_DNA"/>
</dbReference>
<feature type="transmembrane region" description="Helical" evidence="2">
    <location>
        <begin position="260"/>
        <end position="283"/>
    </location>
</feature>
<dbReference type="Proteomes" id="UP000267469">
    <property type="component" value="Unassembled WGS sequence"/>
</dbReference>
<evidence type="ECO:0000256" key="1">
    <source>
        <dbReference type="SAM" id="MobiDB-lite"/>
    </source>
</evidence>
<dbReference type="Pfam" id="PF09622">
    <property type="entry name" value="DUF2391"/>
    <property type="match status" value="1"/>
</dbReference>
<dbReference type="InterPro" id="IPR024464">
    <property type="entry name" value="DUF2391"/>
</dbReference>
<comment type="caution">
    <text evidence="3">The sequence shown here is derived from an EMBL/GenBank/DDBJ whole genome shotgun (WGS) entry which is preliminary data.</text>
</comment>
<dbReference type="AlphaFoldDB" id="A0A3N0EHM2"/>
<dbReference type="InterPro" id="IPR013416">
    <property type="entry name" value="CHP02587_IM"/>
</dbReference>
<name>A0A3N0EHM2_SINP1</name>
<protein>
    <submittedName>
        <fullName evidence="3">TIGR02587 family membrane protein</fullName>
    </submittedName>
</protein>
<sequence>MTKIQEIKTIKEYGRGIIGGLLFSLPLLYTMELWWIGFLASPEKLLAFIGVTFILLLGYNRYAGMREDSSYSEVFRESVEEIGIAFVVTFLFLLLINKINFQMSFDEMIGKVIVESMIVAIGISVGTAQLGQEDKGDTGMDKEDKEDKESDKKQDPLQLWILSFCGAALFSSSVAPTEEILQIAVVSENIHLLLMVLTSLLLSFVILYYSDFKNSKAAKGGLREISLHIMIAYSAALFISVIFLWFFGRTGSSFNSSFDILLAQVIVLSIPGLIGASAGRLLIK</sequence>
<keyword evidence="2" id="KW-0812">Transmembrane</keyword>
<accession>A0A3N0EHM2</accession>
<keyword evidence="2" id="KW-1133">Transmembrane helix</keyword>
<feature type="transmembrane region" description="Helical" evidence="2">
    <location>
        <begin position="190"/>
        <end position="209"/>
    </location>
</feature>
<gene>
    <name evidence="3" type="ORF">ED312_10475</name>
</gene>
<feature type="region of interest" description="Disordered" evidence="1">
    <location>
        <begin position="132"/>
        <end position="152"/>
    </location>
</feature>
<feature type="transmembrane region" description="Helical" evidence="2">
    <location>
        <begin position="82"/>
        <end position="101"/>
    </location>
</feature>
<proteinExistence type="predicted"/>
<evidence type="ECO:0000256" key="2">
    <source>
        <dbReference type="SAM" id="Phobius"/>
    </source>
</evidence>
<evidence type="ECO:0000313" key="4">
    <source>
        <dbReference type="Proteomes" id="UP000267469"/>
    </source>
</evidence>
<dbReference type="NCBIfam" id="TIGR02587">
    <property type="entry name" value="TIGR02587 family membrane protein"/>
    <property type="match status" value="1"/>
</dbReference>